<feature type="region of interest" description="Disordered" evidence="6">
    <location>
        <begin position="448"/>
        <end position="500"/>
    </location>
</feature>
<dbReference type="STRING" id="61395.A0A1Y1WLA5"/>
<dbReference type="AlphaFoldDB" id="A0A1Y1WLA5"/>
<dbReference type="RefSeq" id="XP_040747356.1">
    <property type="nucleotide sequence ID" value="XM_040889600.1"/>
</dbReference>
<evidence type="ECO:0000256" key="2">
    <source>
        <dbReference type="ARBA" id="ARBA00022448"/>
    </source>
</evidence>
<feature type="transmembrane region" description="Helical" evidence="7">
    <location>
        <begin position="409"/>
        <end position="433"/>
    </location>
</feature>
<dbReference type="PANTHER" id="PTHR23501">
    <property type="entry name" value="MAJOR FACILITATOR SUPERFAMILY"/>
    <property type="match status" value="1"/>
</dbReference>
<dbReference type="GO" id="GO:0005886">
    <property type="term" value="C:plasma membrane"/>
    <property type="evidence" value="ECO:0007669"/>
    <property type="project" value="TreeGrafter"/>
</dbReference>
<dbReference type="Pfam" id="PF07690">
    <property type="entry name" value="MFS_1"/>
    <property type="match status" value="1"/>
</dbReference>
<gene>
    <name evidence="9" type="ORF">DL89DRAFT_280618</name>
</gene>
<comment type="caution">
    <text evidence="9">The sequence shown here is derived from an EMBL/GenBank/DDBJ whole genome shotgun (WGS) entry which is preliminary data.</text>
</comment>
<dbReference type="GO" id="GO:0022857">
    <property type="term" value="F:transmembrane transporter activity"/>
    <property type="evidence" value="ECO:0007669"/>
    <property type="project" value="InterPro"/>
</dbReference>
<feature type="transmembrane region" description="Helical" evidence="7">
    <location>
        <begin position="221"/>
        <end position="243"/>
    </location>
</feature>
<dbReference type="EMBL" id="MCFD01000001">
    <property type="protein sequence ID" value="ORX74145.1"/>
    <property type="molecule type" value="Genomic_DNA"/>
</dbReference>
<protein>
    <submittedName>
        <fullName evidence="9">MFS general substrate transporter</fullName>
    </submittedName>
</protein>
<keyword evidence="10" id="KW-1185">Reference proteome</keyword>
<dbReference type="Gene3D" id="1.20.1720.10">
    <property type="entry name" value="Multidrug resistance protein D"/>
    <property type="match status" value="1"/>
</dbReference>
<keyword evidence="4 7" id="KW-1133">Transmembrane helix</keyword>
<feature type="transmembrane region" description="Helical" evidence="7">
    <location>
        <begin position="73"/>
        <end position="99"/>
    </location>
</feature>
<feature type="domain" description="Major facilitator superfamily (MFS) profile" evidence="8">
    <location>
        <begin position="76"/>
        <end position="530"/>
    </location>
</feature>
<sequence length="530" mass="56591">MAHPTKSDQFVTYTQNSLSLQTLESQPSKLANGQVSESMFNSTETLNDKYEPHDSEYADTKETRTQLLSGYRLAMAIISLDILVFLSAIDMTIVATTYIPIGDKFGSVDRAEWIITSYLITTTAIQPIYGKISDTIVMAIVVFLIGSILCAVSNSLNMLIASRAIKGLGGAGLMSMALIVIADIMNERQRGKYVGIFSGTWGLGSAIAPMIGGLIVEKSKWPVVFWINIPFCVISAALIVMLLRIPRPKGSMLEKLKKVDFIGSLLSLAGLTLVLLALTWGGRDYAWSSAAGGVVLCGRYRFAVEPIMPMHLFNRRNVILCSLAHIFFGFGVNGPITFIPMWALVVKHASYVTSGLYLLPFSIAMVISSVVGGVLVSRLGRFREIIWFGAAMLTLGNGLLILLGTDASLGKIIGLLVAGGLGFGSCIQTLTLAAQSAVTGKDLAGNDNSQPVLPLAGPDSVGGGHEQHYPEQAAHRDRRGGGAVPGTHARDSGGAQGPVDDQQLGRVLAADAWHPAQGAARQRLKKTIDA</sequence>
<dbReference type="InterPro" id="IPR036259">
    <property type="entry name" value="MFS_trans_sf"/>
</dbReference>
<accession>A0A1Y1WLA5</accession>
<dbReference type="InterPro" id="IPR020846">
    <property type="entry name" value="MFS_dom"/>
</dbReference>
<dbReference type="OrthoDB" id="10021397at2759"/>
<evidence type="ECO:0000256" key="6">
    <source>
        <dbReference type="SAM" id="MobiDB-lite"/>
    </source>
</evidence>
<dbReference type="CDD" id="cd17502">
    <property type="entry name" value="MFS_Azr1_MDR_like"/>
    <property type="match status" value="1"/>
</dbReference>
<keyword evidence="2" id="KW-0813">Transport</keyword>
<dbReference type="Gene3D" id="1.20.1250.20">
    <property type="entry name" value="MFS general substrate transporter like domains"/>
    <property type="match status" value="1"/>
</dbReference>
<dbReference type="Proteomes" id="UP000193922">
    <property type="component" value="Unassembled WGS sequence"/>
</dbReference>
<feature type="transmembrane region" description="Helical" evidence="7">
    <location>
        <begin position="323"/>
        <end position="345"/>
    </location>
</feature>
<feature type="transmembrane region" description="Helical" evidence="7">
    <location>
        <begin position="357"/>
        <end position="376"/>
    </location>
</feature>
<dbReference type="PROSITE" id="PS50850">
    <property type="entry name" value="MFS"/>
    <property type="match status" value="1"/>
</dbReference>
<proteinExistence type="predicted"/>
<organism evidence="9 10">
    <name type="scientific">Linderina pennispora</name>
    <dbReference type="NCBI Taxonomy" id="61395"/>
    <lineage>
        <taxon>Eukaryota</taxon>
        <taxon>Fungi</taxon>
        <taxon>Fungi incertae sedis</taxon>
        <taxon>Zoopagomycota</taxon>
        <taxon>Kickxellomycotina</taxon>
        <taxon>Kickxellomycetes</taxon>
        <taxon>Kickxellales</taxon>
        <taxon>Kickxellaceae</taxon>
        <taxon>Linderina</taxon>
    </lineage>
</organism>
<dbReference type="InterPro" id="IPR011701">
    <property type="entry name" value="MFS"/>
</dbReference>
<feature type="transmembrane region" description="Helical" evidence="7">
    <location>
        <begin position="385"/>
        <end position="403"/>
    </location>
</feature>
<feature type="transmembrane region" description="Helical" evidence="7">
    <location>
        <begin position="193"/>
        <end position="215"/>
    </location>
</feature>
<comment type="subcellular location">
    <subcellularLocation>
        <location evidence="1">Endomembrane system</location>
        <topology evidence="1">Multi-pass membrane protein</topology>
    </subcellularLocation>
</comment>
<dbReference type="GO" id="GO:0012505">
    <property type="term" value="C:endomembrane system"/>
    <property type="evidence" value="ECO:0007669"/>
    <property type="project" value="UniProtKB-SubCell"/>
</dbReference>
<evidence type="ECO:0000313" key="9">
    <source>
        <dbReference type="EMBL" id="ORX74145.1"/>
    </source>
</evidence>
<name>A0A1Y1WLA5_9FUNG</name>
<dbReference type="SUPFAM" id="SSF103473">
    <property type="entry name" value="MFS general substrate transporter"/>
    <property type="match status" value="1"/>
</dbReference>
<feature type="transmembrane region" description="Helical" evidence="7">
    <location>
        <begin position="160"/>
        <end position="181"/>
    </location>
</feature>
<feature type="transmembrane region" description="Helical" evidence="7">
    <location>
        <begin position="136"/>
        <end position="154"/>
    </location>
</feature>
<keyword evidence="5 7" id="KW-0472">Membrane</keyword>
<evidence type="ECO:0000256" key="1">
    <source>
        <dbReference type="ARBA" id="ARBA00004127"/>
    </source>
</evidence>
<evidence type="ECO:0000256" key="5">
    <source>
        <dbReference type="ARBA" id="ARBA00023136"/>
    </source>
</evidence>
<keyword evidence="3 7" id="KW-0812">Transmembrane</keyword>
<evidence type="ECO:0000256" key="7">
    <source>
        <dbReference type="SAM" id="Phobius"/>
    </source>
</evidence>
<evidence type="ECO:0000259" key="8">
    <source>
        <dbReference type="PROSITE" id="PS50850"/>
    </source>
</evidence>
<feature type="compositionally biased region" description="Basic and acidic residues" evidence="6">
    <location>
        <begin position="465"/>
        <end position="475"/>
    </location>
</feature>
<dbReference type="PRINTS" id="PR01036">
    <property type="entry name" value="TCRTETB"/>
</dbReference>
<dbReference type="GeneID" id="63806248"/>
<evidence type="ECO:0000313" key="10">
    <source>
        <dbReference type="Proteomes" id="UP000193922"/>
    </source>
</evidence>
<reference evidence="9 10" key="1">
    <citation type="submission" date="2016-07" db="EMBL/GenBank/DDBJ databases">
        <title>Pervasive Adenine N6-methylation of Active Genes in Fungi.</title>
        <authorList>
            <consortium name="DOE Joint Genome Institute"/>
            <person name="Mondo S.J."/>
            <person name="Dannebaum R.O."/>
            <person name="Kuo R.C."/>
            <person name="Labutti K."/>
            <person name="Haridas S."/>
            <person name="Kuo A."/>
            <person name="Salamov A."/>
            <person name="Ahrendt S.R."/>
            <person name="Lipzen A."/>
            <person name="Sullivan W."/>
            <person name="Andreopoulos W.B."/>
            <person name="Clum A."/>
            <person name="Lindquist E."/>
            <person name="Daum C."/>
            <person name="Ramamoorthy G.K."/>
            <person name="Gryganskyi A."/>
            <person name="Culley D."/>
            <person name="Magnuson J.K."/>
            <person name="James T.Y."/>
            <person name="O'Malley M.A."/>
            <person name="Stajich J.E."/>
            <person name="Spatafora J.W."/>
            <person name="Visel A."/>
            <person name="Grigoriev I.V."/>
        </authorList>
    </citation>
    <scope>NUCLEOTIDE SEQUENCE [LARGE SCALE GENOMIC DNA]</scope>
    <source>
        <strain evidence="9 10">ATCC 12442</strain>
    </source>
</reference>
<evidence type="ECO:0000256" key="4">
    <source>
        <dbReference type="ARBA" id="ARBA00022989"/>
    </source>
</evidence>
<feature type="transmembrane region" description="Helical" evidence="7">
    <location>
        <begin position="259"/>
        <end position="279"/>
    </location>
</feature>
<evidence type="ECO:0000256" key="3">
    <source>
        <dbReference type="ARBA" id="ARBA00022692"/>
    </source>
</evidence>
<dbReference type="PANTHER" id="PTHR23501:SF191">
    <property type="entry name" value="VACUOLAR BASIC AMINO ACID TRANSPORTER 4"/>
    <property type="match status" value="1"/>
</dbReference>